<dbReference type="KEGG" id="mana:MAMMFC1_03356"/>
<organism evidence="1 2">
    <name type="scientific">Methylomusa anaerophila</name>
    <dbReference type="NCBI Taxonomy" id="1930071"/>
    <lineage>
        <taxon>Bacteria</taxon>
        <taxon>Bacillati</taxon>
        <taxon>Bacillota</taxon>
        <taxon>Negativicutes</taxon>
        <taxon>Selenomonadales</taxon>
        <taxon>Sporomusaceae</taxon>
        <taxon>Methylomusa</taxon>
    </lineage>
</organism>
<dbReference type="RefSeq" id="WP_126309599.1">
    <property type="nucleotide sequence ID" value="NZ_AP018449.1"/>
</dbReference>
<evidence type="ECO:0000313" key="1">
    <source>
        <dbReference type="EMBL" id="BBB92661.1"/>
    </source>
</evidence>
<reference evidence="1 2" key="1">
    <citation type="journal article" date="2018" name="Int. J. Syst. Evol. Microbiol.">
        <title>Methylomusa anaerophila gen. nov., sp. nov., an anaerobic methanol-utilizing bacterium isolated from a microbial fuel cell.</title>
        <authorList>
            <person name="Amano N."/>
            <person name="Yamamuro A."/>
            <person name="Miyahara M."/>
            <person name="Kouzuma A."/>
            <person name="Abe T."/>
            <person name="Watanabe K."/>
        </authorList>
    </citation>
    <scope>NUCLEOTIDE SEQUENCE [LARGE SCALE GENOMIC DNA]</scope>
    <source>
        <strain evidence="1 2">MMFC1</strain>
    </source>
</reference>
<accession>A0A348ANL3</accession>
<evidence type="ECO:0000313" key="2">
    <source>
        <dbReference type="Proteomes" id="UP000276437"/>
    </source>
</evidence>
<keyword evidence="2" id="KW-1185">Reference proteome</keyword>
<dbReference type="AlphaFoldDB" id="A0A348ANL3"/>
<dbReference type="Proteomes" id="UP000276437">
    <property type="component" value="Chromosome"/>
</dbReference>
<dbReference type="OrthoDB" id="1807727at2"/>
<name>A0A348ANL3_9FIRM</name>
<gene>
    <name evidence="1" type="ORF">MAMMFC1_03356</name>
</gene>
<proteinExistence type="predicted"/>
<sequence length="94" mass="10850">MAWFVTGLYHETIRLAKKYKRLREHELLILNDFLSRSTEGETMEMIDGVAATNDISVETEDSVFLQEALSLLTSQQQKIITATILEERPEHEII</sequence>
<dbReference type="EMBL" id="AP018449">
    <property type="protein sequence ID" value="BBB92661.1"/>
    <property type="molecule type" value="Genomic_DNA"/>
</dbReference>
<protein>
    <submittedName>
        <fullName evidence="1">Uncharacterized protein</fullName>
    </submittedName>
</protein>